<dbReference type="RefSeq" id="WP_345029859.1">
    <property type="nucleotide sequence ID" value="NZ_BAABEY010000025.1"/>
</dbReference>
<dbReference type="NCBIfam" id="TIGR01730">
    <property type="entry name" value="RND_mfp"/>
    <property type="match status" value="1"/>
</dbReference>
<name>A0ABP8M2X2_9BACT</name>
<proteinExistence type="inferred from homology"/>
<dbReference type="Gene3D" id="2.40.420.20">
    <property type="match status" value="1"/>
</dbReference>
<evidence type="ECO:0000256" key="2">
    <source>
        <dbReference type="ARBA" id="ARBA00022448"/>
    </source>
</evidence>
<evidence type="ECO:0000259" key="5">
    <source>
        <dbReference type="Pfam" id="PF25973"/>
    </source>
</evidence>
<dbReference type="PANTHER" id="PTHR30097">
    <property type="entry name" value="CATION EFFLUX SYSTEM PROTEIN CUSB"/>
    <property type="match status" value="1"/>
</dbReference>
<dbReference type="Gene3D" id="2.40.30.170">
    <property type="match status" value="1"/>
</dbReference>
<reference evidence="7" key="1">
    <citation type="journal article" date="2019" name="Int. J. Syst. Evol. Microbiol.">
        <title>The Global Catalogue of Microorganisms (GCM) 10K type strain sequencing project: providing services to taxonomists for standard genome sequencing and annotation.</title>
        <authorList>
            <consortium name="The Broad Institute Genomics Platform"/>
            <consortium name="The Broad Institute Genome Sequencing Center for Infectious Disease"/>
            <person name="Wu L."/>
            <person name="Ma J."/>
        </authorList>
    </citation>
    <scope>NUCLEOTIDE SEQUENCE [LARGE SCALE GENOMIC DNA]</scope>
    <source>
        <strain evidence="7">JCM 31920</strain>
    </source>
</reference>
<gene>
    <name evidence="6" type="ORF">GCM10023091_26310</name>
</gene>
<evidence type="ECO:0000256" key="1">
    <source>
        <dbReference type="ARBA" id="ARBA00009477"/>
    </source>
</evidence>
<dbReference type="Pfam" id="PF25973">
    <property type="entry name" value="BSH_CzcB"/>
    <property type="match status" value="1"/>
</dbReference>
<dbReference type="SUPFAM" id="SSF111369">
    <property type="entry name" value="HlyD-like secretion proteins"/>
    <property type="match status" value="1"/>
</dbReference>
<dbReference type="PANTHER" id="PTHR30097:SF4">
    <property type="entry name" value="SLR6042 PROTEIN"/>
    <property type="match status" value="1"/>
</dbReference>
<dbReference type="InterPro" id="IPR058647">
    <property type="entry name" value="BSH_CzcB-like"/>
</dbReference>
<dbReference type="Proteomes" id="UP001501508">
    <property type="component" value="Unassembled WGS sequence"/>
</dbReference>
<feature type="domain" description="CusB-like beta-barrel" evidence="4">
    <location>
        <begin position="216"/>
        <end position="291"/>
    </location>
</feature>
<evidence type="ECO:0000313" key="6">
    <source>
        <dbReference type="EMBL" id="GAA4441283.1"/>
    </source>
</evidence>
<dbReference type="Gene3D" id="2.40.50.100">
    <property type="match status" value="1"/>
</dbReference>
<dbReference type="Pfam" id="PF25954">
    <property type="entry name" value="Beta-barrel_RND_2"/>
    <property type="match status" value="1"/>
</dbReference>
<feature type="domain" description="CzcB-like barrel-sandwich hybrid" evidence="5">
    <location>
        <begin position="73"/>
        <end position="213"/>
    </location>
</feature>
<feature type="coiled-coil region" evidence="3">
    <location>
        <begin position="102"/>
        <end position="167"/>
    </location>
</feature>
<evidence type="ECO:0000313" key="7">
    <source>
        <dbReference type="Proteomes" id="UP001501508"/>
    </source>
</evidence>
<sequence>MLRKFPFLLIVLVIGIAACSEKTEHRETAPEKPETYCLDSAFKSRLTFAQPAFGKVSESIHLTGSIEANPDRVVSFVSLVSGVVTSVNFSIGDKVRQGQVLAEMQSTELSALQSELTTLKSKIELAEKRLKSVKGMFADGVSSERELMEAQSDLAILQSDLARTSANLNLYSASVTRGVFQILAPASGVITSKSVTAGSRISPDSGPLFTVSDLSQIWILANIHATNVAHITEGMGVGITTLSYPDEQFKGKITNINSVMDEEAKVLKARIELPNKDMKLKPGMLVDINVVKPVDRSAWSLPTSALVFDDNRNYVVVYQNDCRLAIRKVEIIAQDEATTYLSEGPDSTESVITRNQLLIFEQLKNFQN</sequence>
<dbReference type="EMBL" id="BAABEY010000025">
    <property type="protein sequence ID" value="GAA4441283.1"/>
    <property type="molecule type" value="Genomic_DNA"/>
</dbReference>
<protein>
    <submittedName>
        <fullName evidence="6">Efflux RND transporter periplasmic adaptor subunit</fullName>
    </submittedName>
</protein>
<comment type="caution">
    <text evidence="6">The sequence shown here is derived from an EMBL/GenBank/DDBJ whole genome shotgun (WGS) entry which is preliminary data.</text>
</comment>
<keyword evidence="3" id="KW-0175">Coiled coil</keyword>
<evidence type="ECO:0000256" key="3">
    <source>
        <dbReference type="SAM" id="Coils"/>
    </source>
</evidence>
<dbReference type="InterPro" id="IPR058792">
    <property type="entry name" value="Beta-barrel_RND_2"/>
</dbReference>
<organism evidence="6 7">
    <name type="scientific">Ravibacter arvi</name>
    <dbReference type="NCBI Taxonomy" id="2051041"/>
    <lineage>
        <taxon>Bacteria</taxon>
        <taxon>Pseudomonadati</taxon>
        <taxon>Bacteroidota</taxon>
        <taxon>Cytophagia</taxon>
        <taxon>Cytophagales</taxon>
        <taxon>Spirosomataceae</taxon>
        <taxon>Ravibacter</taxon>
    </lineage>
</organism>
<dbReference type="InterPro" id="IPR051909">
    <property type="entry name" value="MFP_Cation_Efflux"/>
</dbReference>
<dbReference type="Gene3D" id="1.10.287.470">
    <property type="entry name" value="Helix hairpin bin"/>
    <property type="match status" value="1"/>
</dbReference>
<dbReference type="InterPro" id="IPR006143">
    <property type="entry name" value="RND_pump_MFP"/>
</dbReference>
<comment type="similarity">
    <text evidence="1">Belongs to the membrane fusion protein (MFP) (TC 8.A.1) family.</text>
</comment>
<evidence type="ECO:0000259" key="4">
    <source>
        <dbReference type="Pfam" id="PF25954"/>
    </source>
</evidence>
<keyword evidence="2" id="KW-0813">Transport</keyword>
<dbReference type="PROSITE" id="PS51257">
    <property type="entry name" value="PROKAR_LIPOPROTEIN"/>
    <property type="match status" value="1"/>
</dbReference>
<keyword evidence="7" id="KW-1185">Reference proteome</keyword>
<accession>A0ABP8M2X2</accession>